<dbReference type="EMBL" id="CP049109">
    <property type="protein sequence ID" value="QIG79754.1"/>
    <property type="molecule type" value="Genomic_DNA"/>
</dbReference>
<evidence type="ECO:0000313" key="2">
    <source>
        <dbReference type="Proteomes" id="UP000501568"/>
    </source>
</evidence>
<proteinExistence type="predicted"/>
<keyword evidence="2" id="KW-1185">Reference proteome</keyword>
<dbReference type="AlphaFoldDB" id="A0A6G6Y482"/>
<protein>
    <submittedName>
        <fullName evidence="1">Uncharacterized protein</fullName>
    </submittedName>
</protein>
<gene>
    <name evidence="1" type="ORF">G5C33_08080</name>
</gene>
<dbReference type="Proteomes" id="UP000501568">
    <property type="component" value="Chromosome"/>
</dbReference>
<evidence type="ECO:0000313" key="1">
    <source>
        <dbReference type="EMBL" id="QIG79754.1"/>
    </source>
</evidence>
<dbReference type="KEGG" id="spzr:G5C33_08080"/>
<name>A0A6G6Y482_9SPHN</name>
<sequence length="224" mass="25153">MADTLSPNTVWVEDPDTGEPLIVERDDEYVRIIREFHQNECQHIETEVRRIELSNGAIQVRDCCTFCGSGVGLAKPQKNKTWVNSLPWADPALVNSYQNRRNAEHNAALLALARKQYAERGRFTEAYTAYLKSDAWKAKRALVLKRCGGVCEGCGTAEATEAHHMTYDHLFNEFCSNCWGFAMIATNASPRKNGRVGASPTKVRTRIMASLKPKTFFDGPSPQR</sequence>
<reference evidence="1 2" key="1">
    <citation type="submission" date="2020-02" db="EMBL/GenBank/DDBJ databases">
        <authorList>
            <person name="Zheng R.K."/>
            <person name="Sun C.M."/>
        </authorList>
    </citation>
    <scope>NUCLEOTIDE SEQUENCE [LARGE SCALE GENOMIC DNA]</scope>
    <source>
        <strain evidence="2">zrk23</strain>
    </source>
</reference>
<organism evidence="1 2">
    <name type="scientific">Stakelama tenebrarum</name>
    <dbReference type="NCBI Taxonomy" id="2711215"/>
    <lineage>
        <taxon>Bacteria</taxon>
        <taxon>Pseudomonadati</taxon>
        <taxon>Pseudomonadota</taxon>
        <taxon>Alphaproteobacteria</taxon>
        <taxon>Sphingomonadales</taxon>
        <taxon>Sphingomonadaceae</taxon>
        <taxon>Stakelama</taxon>
    </lineage>
</organism>
<dbReference type="RefSeq" id="WP_165326754.1">
    <property type="nucleotide sequence ID" value="NZ_CP049109.1"/>
</dbReference>
<accession>A0A6G6Y482</accession>